<feature type="compositionally biased region" description="Low complexity" evidence="2">
    <location>
        <begin position="65"/>
        <end position="82"/>
    </location>
</feature>
<proteinExistence type="predicted"/>
<name>A0ABZ1YE69_9ACTN</name>
<dbReference type="RefSeq" id="WP_191882180.1">
    <property type="nucleotide sequence ID" value="NZ_CP109207.1"/>
</dbReference>
<evidence type="ECO:0008006" key="4">
    <source>
        <dbReference type="Google" id="ProtNLM"/>
    </source>
</evidence>
<feature type="region of interest" description="Disordered" evidence="2">
    <location>
        <begin position="283"/>
        <end position="314"/>
    </location>
</feature>
<evidence type="ECO:0000256" key="1">
    <source>
        <dbReference type="SAM" id="Coils"/>
    </source>
</evidence>
<evidence type="ECO:0000256" key="2">
    <source>
        <dbReference type="SAM" id="MobiDB-lite"/>
    </source>
</evidence>
<feature type="coiled-coil region" evidence="1">
    <location>
        <begin position="23"/>
        <end position="57"/>
    </location>
</feature>
<sequence length="314" mass="31606">MSDHSTVATDLTSQYVAQVANDLERNAKEQERVGAEIAELQQQLAALRRDHALLVKMQRALDLAAGSAADAVSAEEGAPATETAEDGAVAEPASATESSTDKAAEPAEEAAASGRATVPAPRSRSAVRSGADKPKRKKATAGRSTTPVKSGGATKASGSVKAAGAARTAGTAKAGSTAKAAGASKPAGSAKPAGAKSARKPATPKPAGKASAVKAPRKAPAKAAEPAQGDAPKLVDLVRRHLDEQKEPRSAAEVATALGQAHPGRTVKVTVVRSTLEGLVARNQAQRSKQGTSVFYTAPEASTPSAERAADAHA</sequence>
<feature type="compositionally biased region" description="Polar residues" evidence="2">
    <location>
        <begin position="283"/>
        <end position="305"/>
    </location>
</feature>
<gene>
    <name evidence="3" type="ORF">OIE82_32440</name>
</gene>
<evidence type="ECO:0000313" key="3">
    <source>
        <dbReference type="EMBL" id="WUU57612.1"/>
    </source>
</evidence>
<feature type="region of interest" description="Disordered" evidence="2">
    <location>
        <begin position="65"/>
        <end position="233"/>
    </location>
</feature>
<protein>
    <recommendedName>
        <fullName evidence="4">Regulatory protein</fullName>
    </recommendedName>
</protein>
<accession>A0ABZ1YE69</accession>
<feature type="compositionally biased region" description="Low complexity" evidence="2">
    <location>
        <begin position="148"/>
        <end position="196"/>
    </location>
</feature>
<feature type="compositionally biased region" description="Low complexity" evidence="2">
    <location>
        <begin position="221"/>
        <end position="232"/>
    </location>
</feature>
<organism evidence="3">
    <name type="scientific">Streptomyces althioticus</name>
    <dbReference type="NCBI Taxonomy" id="83380"/>
    <lineage>
        <taxon>Bacteria</taxon>
        <taxon>Bacillati</taxon>
        <taxon>Actinomycetota</taxon>
        <taxon>Actinomycetes</taxon>
        <taxon>Kitasatosporales</taxon>
        <taxon>Streptomycetaceae</taxon>
        <taxon>Streptomyces</taxon>
        <taxon>Streptomyces althioticus group</taxon>
    </lineage>
</organism>
<dbReference type="EMBL" id="CP109207">
    <property type="protein sequence ID" value="WUU57612.1"/>
    <property type="molecule type" value="Genomic_DNA"/>
</dbReference>
<keyword evidence="1" id="KW-0175">Coiled coil</keyword>
<reference evidence="3" key="1">
    <citation type="submission" date="2022-10" db="EMBL/GenBank/DDBJ databases">
        <title>The complete genomes of actinobacterial strains from the NBC collection.</title>
        <authorList>
            <person name="Joergensen T.S."/>
            <person name="Alvarez Arevalo M."/>
            <person name="Sterndorff E.B."/>
            <person name="Faurdal D."/>
            <person name="Vuksanovic O."/>
            <person name="Mourched A.-S."/>
            <person name="Charusanti P."/>
            <person name="Shaw S."/>
            <person name="Blin K."/>
            <person name="Weber T."/>
        </authorList>
    </citation>
    <scope>NUCLEOTIDE SEQUENCE [LARGE SCALE GENOMIC DNA]</scope>
    <source>
        <strain evidence="3">NBC 01686</strain>
    </source>
</reference>